<comment type="caution">
    <text evidence="3">The sequence shown here is derived from an EMBL/GenBank/DDBJ whole genome shotgun (WGS) entry which is preliminary data.</text>
</comment>
<evidence type="ECO:0000313" key="4">
    <source>
        <dbReference type="Proteomes" id="UP000663827"/>
    </source>
</evidence>
<evidence type="ECO:0000256" key="1">
    <source>
        <dbReference type="SAM" id="Coils"/>
    </source>
</evidence>
<name>A0A8H3E7J8_9AGAM</name>
<evidence type="ECO:0000313" key="3">
    <source>
        <dbReference type="EMBL" id="CAE7178048.1"/>
    </source>
</evidence>
<dbReference type="AlphaFoldDB" id="A0A8H3E7J8"/>
<sequence length="260" mass="29310">MLCISEGEIVMGKPNTAVIVYDLQHSVTKILESSRRDKRGTLWQRKSIMAHTIDKKGPVTEFFATQIVPELGSQSESEEEISDVDETETQSTYSDAEGSTPPAKRRRTEDGGISTSSFNIYLIVLKDPYPYFKLGTTASHTWMQAQIVRLEEELNNAQNQCDRATLQLDEARRARDEATRHKDKIDAELARERAKNGQLHLELVGAHAYQLALMNDVNTLRGQLSAFEESARQVQPTVGESERVKALEQELEEAHDHAQK</sequence>
<feature type="coiled-coil region" evidence="1">
    <location>
        <begin position="140"/>
        <end position="195"/>
    </location>
</feature>
<keyword evidence="1" id="KW-0175">Coiled coil</keyword>
<proteinExistence type="predicted"/>
<accession>A0A8H3E7J8</accession>
<feature type="compositionally biased region" description="Acidic residues" evidence="2">
    <location>
        <begin position="76"/>
        <end position="88"/>
    </location>
</feature>
<dbReference type="EMBL" id="CAJNJQ010002498">
    <property type="protein sequence ID" value="CAE7178048.1"/>
    <property type="molecule type" value="Genomic_DNA"/>
</dbReference>
<protein>
    <submittedName>
        <fullName evidence="3">Uncharacterized protein</fullName>
    </submittedName>
</protein>
<dbReference type="Proteomes" id="UP000663827">
    <property type="component" value="Unassembled WGS sequence"/>
</dbReference>
<reference evidence="3" key="1">
    <citation type="submission" date="2021-01" db="EMBL/GenBank/DDBJ databases">
        <authorList>
            <person name="Kaushik A."/>
        </authorList>
    </citation>
    <scope>NUCLEOTIDE SEQUENCE</scope>
    <source>
        <strain evidence="3">AG5</strain>
    </source>
</reference>
<gene>
    <name evidence="3" type="ORF">RDB_LOCUS113879</name>
</gene>
<organism evidence="3 4">
    <name type="scientific">Rhizoctonia solani</name>
    <dbReference type="NCBI Taxonomy" id="456999"/>
    <lineage>
        <taxon>Eukaryota</taxon>
        <taxon>Fungi</taxon>
        <taxon>Dikarya</taxon>
        <taxon>Basidiomycota</taxon>
        <taxon>Agaricomycotina</taxon>
        <taxon>Agaricomycetes</taxon>
        <taxon>Cantharellales</taxon>
        <taxon>Ceratobasidiaceae</taxon>
        <taxon>Rhizoctonia</taxon>
    </lineage>
</organism>
<feature type="region of interest" description="Disordered" evidence="2">
    <location>
        <begin position="71"/>
        <end position="111"/>
    </location>
</feature>
<evidence type="ECO:0000256" key="2">
    <source>
        <dbReference type="SAM" id="MobiDB-lite"/>
    </source>
</evidence>